<dbReference type="EMBL" id="SRLO01000544">
    <property type="protein sequence ID" value="TNN52515.1"/>
    <property type="molecule type" value="Genomic_DNA"/>
</dbReference>
<organism evidence="2 3">
    <name type="scientific">Liparis tanakae</name>
    <name type="common">Tanaka's snailfish</name>
    <dbReference type="NCBI Taxonomy" id="230148"/>
    <lineage>
        <taxon>Eukaryota</taxon>
        <taxon>Metazoa</taxon>
        <taxon>Chordata</taxon>
        <taxon>Craniata</taxon>
        <taxon>Vertebrata</taxon>
        <taxon>Euteleostomi</taxon>
        <taxon>Actinopterygii</taxon>
        <taxon>Neopterygii</taxon>
        <taxon>Teleostei</taxon>
        <taxon>Neoteleostei</taxon>
        <taxon>Acanthomorphata</taxon>
        <taxon>Eupercaria</taxon>
        <taxon>Perciformes</taxon>
        <taxon>Cottioidei</taxon>
        <taxon>Cottales</taxon>
        <taxon>Liparidae</taxon>
        <taxon>Liparis</taxon>
    </lineage>
</organism>
<reference evidence="2 3" key="1">
    <citation type="submission" date="2019-03" db="EMBL/GenBank/DDBJ databases">
        <title>First draft genome of Liparis tanakae, snailfish: a comprehensive survey of snailfish specific genes.</title>
        <authorList>
            <person name="Kim W."/>
            <person name="Song I."/>
            <person name="Jeong J.-H."/>
            <person name="Kim D."/>
            <person name="Kim S."/>
            <person name="Ryu S."/>
            <person name="Song J.Y."/>
            <person name="Lee S.K."/>
        </authorList>
    </citation>
    <scope>NUCLEOTIDE SEQUENCE [LARGE SCALE GENOMIC DNA]</scope>
    <source>
        <tissue evidence="2">Muscle</tissue>
    </source>
</reference>
<protein>
    <recommendedName>
        <fullName evidence="4">Tumor protein p53-inducible nuclear protein 1</fullName>
    </recommendedName>
</protein>
<evidence type="ECO:0008006" key="4">
    <source>
        <dbReference type="Google" id="ProtNLM"/>
    </source>
</evidence>
<gene>
    <name evidence="2" type="ORF">EYF80_037282</name>
</gene>
<proteinExistence type="predicted"/>
<dbReference type="OrthoDB" id="10041339at2759"/>
<feature type="compositionally biased region" description="Low complexity" evidence="1">
    <location>
        <begin position="45"/>
        <end position="60"/>
    </location>
</feature>
<evidence type="ECO:0000313" key="3">
    <source>
        <dbReference type="Proteomes" id="UP000314294"/>
    </source>
</evidence>
<comment type="caution">
    <text evidence="2">The sequence shown here is derived from an EMBL/GenBank/DDBJ whole genome shotgun (WGS) entry which is preliminary data.</text>
</comment>
<sequence>MFKSISRLLFGVAEEAPGDVKSAEVVEEDWLVVSHQEAGLDESNQGAEQTESQASSSALQGDTLANVESDISVLDPEPIVQSSSSSSSSGAIPASVSQPRAVLEVTQLTCVQKAKPWADPHHMSRNAMQRQNRVRQGVQHQSYHLQQPGHRTLSH</sequence>
<evidence type="ECO:0000256" key="1">
    <source>
        <dbReference type="SAM" id="MobiDB-lite"/>
    </source>
</evidence>
<dbReference type="AlphaFoldDB" id="A0A4Z2GH93"/>
<accession>A0A4Z2GH93</accession>
<feature type="region of interest" description="Disordered" evidence="1">
    <location>
        <begin position="36"/>
        <end position="98"/>
    </location>
</feature>
<evidence type="ECO:0000313" key="2">
    <source>
        <dbReference type="EMBL" id="TNN52515.1"/>
    </source>
</evidence>
<dbReference type="Proteomes" id="UP000314294">
    <property type="component" value="Unassembled WGS sequence"/>
</dbReference>
<feature type="region of interest" description="Disordered" evidence="1">
    <location>
        <begin position="128"/>
        <end position="155"/>
    </location>
</feature>
<name>A0A4Z2GH93_9TELE</name>
<keyword evidence="3" id="KW-1185">Reference proteome</keyword>
<feature type="compositionally biased region" description="Low complexity" evidence="1">
    <location>
        <begin position="78"/>
        <end position="98"/>
    </location>
</feature>